<evidence type="ECO:0000313" key="1">
    <source>
        <dbReference type="EMBL" id="GAA3975977.1"/>
    </source>
</evidence>
<dbReference type="EMBL" id="BAABAK010000015">
    <property type="protein sequence ID" value="GAA3975977.1"/>
    <property type="molecule type" value="Genomic_DNA"/>
</dbReference>
<protein>
    <submittedName>
        <fullName evidence="1">Uncharacterized protein</fullName>
    </submittedName>
</protein>
<gene>
    <name evidence="1" type="ORF">GCM10022246_30580</name>
</gene>
<evidence type="ECO:0000313" key="2">
    <source>
        <dbReference type="Proteomes" id="UP001501081"/>
    </source>
</evidence>
<comment type="caution">
    <text evidence="1">The sequence shown here is derived from an EMBL/GenBank/DDBJ whole genome shotgun (WGS) entry which is preliminary data.</text>
</comment>
<dbReference type="RefSeq" id="WP_344768413.1">
    <property type="nucleotide sequence ID" value="NZ_BAABAK010000015.1"/>
</dbReference>
<keyword evidence="2" id="KW-1185">Reference proteome</keyword>
<dbReference type="Proteomes" id="UP001501081">
    <property type="component" value="Unassembled WGS sequence"/>
</dbReference>
<reference evidence="2" key="1">
    <citation type="journal article" date="2019" name="Int. J. Syst. Evol. Microbiol.">
        <title>The Global Catalogue of Microorganisms (GCM) 10K type strain sequencing project: providing services to taxonomists for standard genome sequencing and annotation.</title>
        <authorList>
            <consortium name="The Broad Institute Genomics Platform"/>
            <consortium name="The Broad Institute Genome Sequencing Center for Infectious Disease"/>
            <person name="Wu L."/>
            <person name="Ma J."/>
        </authorList>
    </citation>
    <scope>NUCLEOTIDE SEQUENCE [LARGE SCALE GENOMIC DNA]</scope>
    <source>
        <strain evidence="2">JCM 17338</strain>
    </source>
</reference>
<name>A0ABP7Q4A1_9SPHI</name>
<organism evidence="1 2">
    <name type="scientific">Pedobacter ginsengiterrae</name>
    <dbReference type="NCBI Taxonomy" id="871696"/>
    <lineage>
        <taxon>Bacteria</taxon>
        <taxon>Pseudomonadati</taxon>
        <taxon>Bacteroidota</taxon>
        <taxon>Sphingobacteriia</taxon>
        <taxon>Sphingobacteriales</taxon>
        <taxon>Sphingobacteriaceae</taxon>
        <taxon>Pedobacter</taxon>
    </lineage>
</organism>
<sequence length="83" mass="9548">MNFLPFKAFELSTSLSPIQVKERIISNTLVVKQEHFKQYKRLFKGSVSENSFKISRVLSYSNGFKADIFGVVEITETETLVKK</sequence>
<proteinExistence type="predicted"/>
<accession>A0ABP7Q4A1</accession>